<dbReference type="PATRIC" id="fig|29423.5.peg.368"/>
<proteinExistence type="predicted"/>
<comment type="caution">
    <text evidence="1">The sequence shown here is derived from an EMBL/GenBank/DDBJ whole genome shotgun (WGS) entry which is preliminary data.</text>
</comment>
<organism evidence="1 2">
    <name type="scientific">Legionella oakridgensis</name>
    <dbReference type="NCBI Taxonomy" id="29423"/>
    <lineage>
        <taxon>Bacteria</taxon>
        <taxon>Pseudomonadati</taxon>
        <taxon>Pseudomonadota</taxon>
        <taxon>Gammaproteobacteria</taxon>
        <taxon>Legionellales</taxon>
        <taxon>Legionellaceae</taxon>
        <taxon>Legionella</taxon>
    </lineage>
</organism>
<evidence type="ECO:0000313" key="2">
    <source>
        <dbReference type="Proteomes" id="UP000054858"/>
    </source>
</evidence>
<name>A0A0W0XGJ6_9GAMM</name>
<gene>
    <name evidence="1" type="ORF">Loak_0357</name>
</gene>
<dbReference type="AlphaFoldDB" id="A0A0W0XGJ6"/>
<dbReference type="Proteomes" id="UP000054858">
    <property type="component" value="Unassembled WGS sequence"/>
</dbReference>
<accession>A0A0W0XGJ6</accession>
<dbReference type="EMBL" id="LNYP01000006">
    <property type="protein sequence ID" value="KTD43807.1"/>
    <property type="molecule type" value="Genomic_DNA"/>
</dbReference>
<dbReference type="RefSeq" id="WP_035892998.1">
    <property type="nucleotide sequence ID" value="NZ_LCUA01000006.1"/>
</dbReference>
<protein>
    <submittedName>
        <fullName evidence="1">Uncharacterized protein</fullName>
    </submittedName>
</protein>
<evidence type="ECO:0000313" key="1">
    <source>
        <dbReference type="EMBL" id="KTD43807.1"/>
    </source>
</evidence>
<sequence>MLVHHVREFIRNLNSNSALKKFDRKFLDELSEACPIVRDDECLNDVQIKLILNIFAKRWKCVFDTLADYTVCPDGINEYWIKFAKALADDTGKKYLQILMPSIVNSIDPNNLSRLADCTDLRDFFCSDDKKILYRIRGLLEHVQASHVFSTHTNPKSRLLSPLSLSELLRIRTKRGARLQFELSGKTYQNFWDYLEQEMMPTWQTRGECPRHLLPGLLELIEAFFTEKHDKLPEFRKQLMEWIKCLRTCPVHDVNWLYAQSISVDGENVYLINILLDCLQDNKLALCNKMRGVARWLCQYDASFIVESRELDDLYGEFAVGTSFNLAKLQELLAEIIRVTPELRSKLVEIQEELTRSVDISSKIITSLRAIYHLRWSQISGKDMDYTRIQGRKNAPWIAMAQYLAGAGYIEKNYYRFLMPTIQHTMDVVRLECLTAFPLSHYILSEDGTHLILLDNCADNYRIHGNFSKIEETSIEPLTTVEEERIAYANPRFHKYIEILRCQASEQDPPISLKTIRAIKRLVDESLYPVGLLFGYDYDQKQMVAAERAYGVFAEFLHRMPQEERQKLNRQHIIFNNKRVTFAQVLRAVQQDECIAVYGQYLAQLVMDYAPYLTFQREIELRVDVNKMRSHSRQKVPSDYAYLSHEDALKRLLIIYKSLMTHNFSCWPLHGISISGLGVINTVPPEVNKIFSLLMPMVLSGNFIPAVAVYAEMMESVIKPALRDKSWKTWMTRYNDTHSWLVSIANQTLFTQKDEWFEPKFLLVTLFPLAQDRSFICPPLKVFLEKLVYIYLTSGSQVMRDAMINAQFATLLRDLDEPVRNYILSALKASEHLMVEDAAFHEICATQLIHRLALIGARTSMASKTGFFDRAEGHASSVYKTIKGKLQKAIAGHTHSLMDVLEGLQTGLGDHTIPVSHHVSDKMLSYLQPMRSGFLPAPHLEVPPSPPVGLAPA</sequence>
<reference evidence="1 2" key="1">
    <citation type="submission" date="2015-11" db="EMBL/GenBank/DDBJ databases">
        <title>Genomic analysis of 38 Legionella species identifies large and diverse effector repertoires.</title>
        <authorList>
            <person name="Burstein D."/>
            <person name="Amaro F."/>
            <person name="Zusman T."/>
            <person name="Lifshitz Z."/>
            <person name="Cohen O."/>
            <person name="Gilbert J.A."/>
            <person name="Pupko T."/>
            <person name="Shuman H.A."/>
            <person name="Segal G."/>
        </authorList>
    </citation>
    <scope>NUCLEOTIDE SEQUENCE [LARGE SCALE GENOMIC DNA]</scope>
    <source>
        <strain evidence="1 2">Oak Ridge-10</strain>
    </source>
</reference>